<evidence type="ECO:0000313" key="1">
    <source>
        <dbReference type="EMBL" id="KRZ68999.1"/>
    </source>
</evidence>
<accession>A0A0V1MBA3</accession>
<dbReference type="EMBL" id="JYDO01000148">
    <property type="protein sequence ID" value="KRZ68999.1"/>
    <property type="molecule type" value="Genomic_DNA"/>
</dbReference>
<evidence type="ECO:0000313" key="2">
    <source>
        <dbReference type="Proteomes" id="UP000054843"/>
    </source>
</evidence>
<keyword evidence="2" id="KW-1185">Reference proteome</keyword>
<comment type="caution">
    <text evidence="1">The sequence shown here is derived from an EMBL/GenBank/DDBJ whole genome shotgun (WGS) entry which is preliminary data.</text>
</comment>
<proteinExistence type="predicted"/>
<sequence>MILIPANYVKTVEQRWLRYTSCQRGSLCISFSMMPVLMATRVPLPIKAFPWRLTMEYVKSNSYVAHHPGTMIIQVGIIAFLDSSTVDYVTPIAASCHCGIASWLQCVPKVQQIASTQSELPLSHSRHHSYQNGMSAFTSVSIVVSRASSSRSVLVVVAMKAIHSGSQFRVAYGKEYLDLHVQKFRELGSGVQVGSVKGSALYQGKWCSGRKRERKCTLSRFTSHVSDFRKRAEITLFQGGWRGGGQHKSLQRMTQGRPHGGERLRLWLCCLPAHLNLPIVFVCAF</sequence>
<protein>
    <submittedName>
        <fullName evidence="1">Uncharacterized protein</fullName>
    </submittedName>
</protein>
<gene>
    <name evidence="1" type="ORF">T10_10176</name>
</gene>
<dbReference type="AlphaFoldDB" id="A0A0V1MBA3"/>
<name>A0A0V1MBA3_9BILA</name>
<reference evidence="1 2" key="1">
    <citation type="submission" date="2015-01" db="EMBL/GenBank/DDBJ databases">
        <title>Evolution of Trichinella species and genotypes.</title>
        <authorList>
            <person name="Korhonen P.K."/>
            <person name="Edoardo P."/>
            <person name="Giuseppe L.R."/>
            <person name="Gasser R.B."/>
        </authorList>
    </citation>
    <scope>NUCLEOTIDE SEQUENCE [LARGE SCALE GENOMIC DNA]</scope>
    <source>
        <strain evidence="1">ISS1980</strain>
    </source>
</reference>
<organism evidence="1 2">
    <name type="scientific">Trichinella papuae</name>
    <dbReference type="NCBI Taxonomy" id="268474"/>
    <lineage>
        <taxon>Eukaryota</taxon>
        <taxon>Metazoa</taxon>
        <taxon>Ecdysozoa</taxon>
        <taxon>Nematoda</taxon>
        <taxon>Enoplea</taxon>
        <taxon>Dorylaimia</taxon>
        <taxon>Trichinellida</taxon>
        <taxon>Trichinellidae</taxon>
        <taxon>Trichinella</taxon>
    </lineage>
</organism>
<dbReference type="Proteomes" id="UP000054843">
    <property type="component" value="Unassembled WGS sequence"/>
</dbReference>